<reference evidence="1" key="1">
    <citation type="submission" date="2015-12" db="EMBL/GenBank/DDBJ databases">
        <title>Update maize B73 reference genome by single molecule sequencing technologies.</title>
        <authorList>
            <consortium name="Maize Genome Sequencing Project"/>
            <person name="Ware D."/>
        </authorList>
    </citation>
    <scope>NUCLEOTIDE SEQUENCE [LARGE SCALE GENOMIC DNA]</scope>
    <source>
        <tissue evidence="1">Seedling</tissue>
    </source>
</reference>
<proteinExistence type="predicted"/>
<organism evidence="1">
    <name type="scientific">Zea mays</name>
    <name type="common">Maize</name>
    <dbReference type="NCBI Taxonomy" id="4577"/>
    <lineage>
        <taxon>Eukaryota</taxon>
        <taxon>Viridiplantae</taxon>
        <taxon>Streptophyta</taxon>
        <taxon>Embryophyta</taxon>
        <taxon>Tracheophyta</taxon>
        <taxon>Spermatophyta</taxon>
        <taxon>Magnoliopsida</taxon>
        <taxon>Liliopsida</taxon>
        <taxon>Poales</taxon>
        <taxon>Poaceae</taxon>
        <taxon>PACMAD clade</taxon>
        <taxon>Panicoideae</taxon>
        <taxon>Andropogonodae</taxon>
        <taxon>Andropogoneae</taxon>
        <taxon>Tripsacinae</taxon>
        <taxon>Zea</taxon>
    </lineage>
</organism>
<gene>
    <name evidence="1" type="ORF">ZEAMMB73_Zm00001d027918</name>
</gene>
<dbReference type="EMBL" id="CM007647">
    <property type="protein sequence ID" value="ONL94277.1"/>
    <property type="molecule type" value="Genomic_DNA"/>
</dbReference>
<evidence type="ECO:0000313" key="1">
    <source>
        <dbReference type="EMBL" id="ONL94277.1"/>
    </source>
</evidence>
<protein>
    <submittedName>
        <fullName evidence="1">Uncharacterized protein</fullName>
    </submittedName>
</protein>
<dbReference type="AlphaFoldDB" id="A0A1D6JQL9"/>
<name>A0A1D6JQL9_MAIZE</name>
<sequence>MRHPRRVPRGGPRPPPLRRLQWLVVMWRLCCCNCQVDETDRCESHVKATTNKIDGMFISMMTHENFVDMLGDRIKRNLRIVSYEFATMGSLHDVLHGMILHILCILLHNSTVN</sequence>
<accession>A0A1D6JQL9</accession>